<dbReference type="Proteomes" id="UP000326939">
    <property type="component" value="Chromosome 8"/>
</dbReference>
<dbReference type="AlphaFoldDB" id="A0A5N5LSI0"/>
<dbReference type="PANTHER" id="PTHR31286">
    <property type="entry name" value="GLYCINE-RICH CELL WALL STRUCTURAL PROTEIN 1.8-LIKE"/>
    <property type="match status" value="1"/>
</dbReference>
<evidence type="ECO:0000259" key="3">
    <source>
        <dbReference type="PROSITE" id="PS50158"/>
    </source>
</evidence>
<comment type="caution">
    <text evidence="4">The sequence shown here is derived from an EMBL/GenBank/DDBJ whole genome shotgun (WGS) entry which is preliminary data.</text>
</comment>
<dbReference type="InterPro" id="IPR001878">
    <property type="entry name" value="Znf_CCHC"/>
</dbReference>
<evidence type="ECO:0000256" key="2">
    <source>
        <dbReference type="SAM" id="MobiDB-lite"/>
    </source>
</evidence>
<dbReference type="EMBL" id="VDCV01000008">
    <property type="protein sequence ID" value="KAB5545181.1"/>
    <property type="molecule type" value="Genomic_DNA"/>
</dbReference>
<name>A0A5N5LSI0_9ROSI</name>
<keyword evidence="1" id="KW-0863">Zinc-finger</keyword>
<dbReference type="PANTHER" id="PTHR31286:SF99">
    <property type="entry name" value="DUF4283 DOMAIN-CONTAINING PROTEIN"/>
    <property type="match status" value="1"/>
</dbReference>
<keyword evidence="1" id="KW-0479">Metal-binding</keyword>
<evidence type="ECO:0000256" key="1">
    <source>
        <dbReference type="PROSITE-ProRule" id="PRU00047"/>
    </source>
</evidence>
<evidence type="ECO:0000313" key="5">
    <source>
        <dbReference type="Proteomes" id="UP000326939"/>
    </source>
</evidence>
<feature type="domain" description="CCHC-type" evidence="3">
    <location>
        <begin position="215"/>
        <end position="229"/>
    </location>
</feature>
<reference evidence="5" key="1">
    <citation type="journal article" date="2019" name="Gigascience">
        <title>De novo genome assembly of the endangered Acer yangbiense, a plant species with extremely small populations endemic to Yunnan Province, China.</title>
        <authorList>
            <person name="Yang J."/>
            <person name="Wariss H.M."/>
            <person name="Tao L."/>
            <person name="Zhang R."/>
            <person name="Yun Q."/>
            <person name="Hollingsworth P."/>
            <person name="Dao Z."/>
            <person name="Luo G."/>
            <person name="Guo H."/>
            <person name="Ma Y."/>
            <person name="Sun W."/>
        </authorList>
    </citation>
    <scope>NUCLEOTIDE SEQUENCE [LARGE SCALE GENOMIC DNA]</scope>
    <source>
        <strain evidence="5">cv. br00</strain>
    </source>
</reference>
<dbReference type="GO" id="GO:0003676">
    <property type="term" value="F:nucleic acid binding"/>
    <property type="evidence" value="ECO:0007669"/>
    <property type="project" value="InterPro"/>
</dbReference>
<keyword evidence="1" id="KW-0862">Zinc</keyword>
<keyword evidence="5" id="KW-1185">Reference proteome</keyword>
<dbReference type="Pfam" id="PF14111">
    <property type="entry name" value="DUF4283"/>
    <property type="match status" value="1"/>
</dbReference>
<dbReference type="InterPro" id="IPR025558">
    <property type="entry name" value="DUF4283"/>
</dbReference>
<dbReference type="GO" id="GO:0008270">
    <property type="term" value="F:zinc ion binding"/>
    <property type="evidence" value="ECO:0007669"/>
    <property type="project" value="UniProtKB-KW"/>
</dbReference>
<sequence>MTNEFAFVDGASDLCPNGGKRPRTNEVRDFGGSASSPSSPPSLPMSFKDKVSADFGKAEDNMVFGDEDYIIQHGEVPSIQFSDKIKECLYRPWKSTIIIKLMGRPLTFNFLRDRLLRRWQLKGPMTLIDLENNFFIVKFLLEEDMKHGDWRFNVLEKIGNLIGLTVKVDPHTMSQSRGKFARICVELDISKPLTPFIEVEGRTYGVVYEGIQVICFECGHYGHGKDNCPLKENAKIQESEAAEAETMKNVTGLNKSAVEIENLEATRADQMPGVAVNAGINVIEENPPNLHGQWMLLKRKKIKKKFTVEVGKVHVEPKEQLSTGSRFTVLEADGNRGVASKDANQNSLTGVKKAIHNSAPKRNAGRGKLPLMDCAASPRMTDVNLGNKTMPLNCVGAVGLQVPGSDFQNDVQGVFSFNVGVPPASLDVLNTVPLIPDHEPPDIESMDVTNEEHTPNVQDCISAEHSQTCEGLVQSGSYLSNDLPTDNDGTVAVQRDKMDC</sequence>
<dbReference type="InterPro" id="IPR040256">
    <property type="entry name" value="At4g02000-like"/>
</dbReference>
<organism evidence="4 5">
    <name type="scientific">Salix brachista</name>
    <dbReference type="NCBI Taxonomy" id="2182728"/>
    <lineage>
        <taxon>Eukaryota</taxon>
        <taxon>Viridiplantae</taxon>
        <taxon>Streptophyta</taxon>
        <taxon>Embryophyta</taxon>
        <taxon>Tracheophyta</taxon>
        <taxon>Spermatophyta</taxon>
        <taxon>Magnoliopsida</taxon>
        <taxon>eudicotyledons</taxon>
        <taxon>Gunneridae</taxon>
        <taxon>Pentapetalae</taxon>
        <taxon>rosids</taxon>
        <taxon>fabids</taxon>
        <taxon>Malpighiales</taxon>
        <taxon>Salicaceae</taxon>
        <taxon>Saliceae</taxon>
        <taxon>Salix</taxon>
    </lineage>
</organism>
<feature type="region of interest" description="Disordered" evidence="2">
    <location>
        <begin position="1"/>
        <end position="46"/>
    </location>
</feature>
<dbReference type="PROSITE" id="PS50158">
    <property type="entry name" value="ZF_CCHC"/>
    <property type="match status" value="1"/>
</dbReference>
<accession>A0A5N5LSI0</accession>
<evidence type="ECO:0000313" key="4">
    <source>
        <dbReference type="EMBL" id="KAB5545181.1"/>
    </source>
</evidence>
<gene>
    <name evidence="4" type="ORF">DKX38_013293</name>
</gene>
<proteinExistence type="predicted"/>
<protein>
    <recommendedName>
        <fullName evidence="3">CCHC-type domain-containing protein</fullName>
    </recommendedName>
</protein>